<dbReference type="Gene3D" id="2.40.10.120">
    <property type="match status" value="1"/>
</dbReference>
<gene>
    <name evidence="3" type="ORF">S03H2_66590</name>
</gene>
<proteinExistence type="predicted"/>
<dbReference type="SUPFAM" id="SSF50494">
    <property type="entry name" value="Trypsin-like serine proteases"/>
    <property type="match status" value="1"/>
</dbReference>
<reference evidence="3" key="1">
    <citation type="journal article" date="2014" name="Front. Microbiol.">
        <title>High frequency of phylogenetically diverse reductive dehalogenase-homologous genes in deep subseafloor sedimentary metagenomes.</title>
        <authorList>
            <person name="Kawai M."/>
            <person name="Futagami T."/>
            <person name="Toyoda A."/>
            <person name="Takaki Y."/>
            <person name="Nishi S."/>
            <person name="Hori S."/>
            <person name="Arai W."/>
            <person name="Tsubouchi T."/>
            <person name="Morono Y."/>
            <person name="Uchiyama I."/>
            <person name="Ito T."/>
            <person name="Fujiyama A."/>
            <person name="Inagaki F."/>
            <person name="Takami H."/>
        </authorList>
    </citation>
    <scope>NUCLEOTIDE SEQUENCE</scope>
    <source>
        <strain evidence="3">Expedition CK06-06</strain>
    </source>
</reference>
<evidence type="ECO:0000256" key="2">
    <source>
        <dbReference type="ARBA" id="ARBA00022801"/>
    </source>
</evidence>
<keyword evidence="1" id="KW-0645">Protease</keyword>
<feature type="non-terminal residue" evidence="3">
    <location>
        <position position="190"/>
    </location>
</feature>
<dbReference type="InterPro" id="IPR009003">
    <property type="entry name" value="Peptidase_S1_PA"/>
</dbReference>
<keyword evidence="2" id="KW-0378">Hydrolase</keyword>
<dbReference type="PANTHER" id="PTHR43343:SF3">
    <property type="entry name" value="PROTEASE DO-LIKE 8, CHLOROPLASTIC"/>
    <property type="match status" value="1"/>
</dbReference>
<organism evidence="3">
    <name type="scientific">marine sediment metagenome</name>
    <dbReference type="NCBI Taxonomy" id="412755"/>
    <lineage>
        <taxon>unclassified sequences</taxon>
        <taxon>metagenomes</taxon>
        <taxon>ecological metagenomes</taxon>
    </lineage>
</organism>
<accession>X1IJZ5</accession>
<dbReference type="InterPro" id="IPR001940">
    <property type="entry name" value="Peptidase_S1C"/>
</dbReference>
<dbReference type="AlphaFoldDB" id="X1IJZ5"/>
<comment type="caution">
    <text evidence="3">The sequence shown here is derived from an EMBL/GenBank/DDBJ whole genome shotgun (WGS) entry which is preliminary data.</text>
</comment>
<dbReference type="GO" id="GO:0004252">
    <property type="term" value="F:serine-type endopeptidase activity"/>
    <property type="evidence" value="ECO:0007669"/>
    <property type="project" value="InterPro"/>
</dbReference>
<evidence type="ECO:0008006" key="4">
    <source>
        <dbReference type="Google" id="ProtNLM"/>
    </source>
</evidence>
<sequence length="190" mass="19989">ELIERLSRTVIAIFPVAVEEGKKPAGPQGGGSGVIIDAEGHAITNYHVVRESEKVNVGLSDGRVLSAVVKGRDPTGDVAVIRIEQGPFPFAVLGDSDRLQIGQWVLAMGNPFGLATDFKPTVTQGVVSGLHRYLPGTIGGDLIYTDCIQTDAPINPGNSGGPLFDLQGKLVGINGRVSVRPWRGRVNTGV</sequence>
<feature type="non-terminal residue" evidence="3">
    <location>
        <position position="1"/>
    </location>
</feature>
<dbReference type="Pfam" id="PF13365">
    <property type="entry name" value="Trypsin_2"/>
    <property type="match status" value="1"/>
</dbReference>
<dbReference type="PANTHER" id="PTHR43343">
    <property type="entry name" value="PEPTIDASE S12"/>
    <property type="match status" value="1"/>
</dbReference>
<dbReference type="InterPro" id="IPR051201">
    <property type="entry name" value="Chloro_Bact_Ser_Proteases"/>
</dbReference>
<name>X1IJZ5_9ZZZZ</name>
<evidence type="ECO:0000256" key="1">
    <source>
        <dbReference type="ARBA" id="ARBA00022670"/>
    </source>
</evidence>
<dbReference type="PRINTS" id="PR00834">
    <property type="entry name" value="PROTEASES2C"/>
</dbReference>
<evidence type="ECO:0000313" key="3">
    <source>
        <dbReference type="EMBL" id="GAH82002.1"/>
    </source>
</evidence>
<dbReference type="EMBL" id="BARU01043501">
    <property type="protein sequence ID" value="GAH82002.1"/>
    <property type="molecule type" value="Genomic_DNA"/>
</dbReference>
<dbReference type="GO" id="GO:0006508">
    <property type="term" value="P:proteolysis"/>
    <property type="evidence" value="ECO:0007669"/>
    <property type="project" value="UniProtKB-KW"/>
</dbReference>
<protein>
    <recommendedName>
        <fullName evidence="4">PDZ domain-containing protein</fullName>
    </recommendedName>
</protein>